<evidence type="ECO:0000313" key="2">
    <source>
        <dbReference type="Proteomes" id="UP000716004"/>
    </source>
</evidence>
<dbReference type="AlphaFoldDB" id="A0A8J7YQW2"/>
<name>A0A8J7YQW2_9ARCH</name>
<accession>A0A8J7YQW2</accession>
<protein>
    <submittedName>
        <fullName evidence="1">Metallophosphoesterase</fullName>
    </submittedName>
</protein>
<dbReference type="PANTHER" id="PTHR37523">
    <property type="entry name" value="METALLOPHOSPHOESTERASE"/>
    <property type="match status" value="1"/>
</dbReference>
<comment type="caution">
    <text evidence="1">The sequence shown here is derived from an EMBL/GenBank/DDBJ whole genome shotgun (WGS) entry which is preliminary data.</text>
</comment>
<dbReference type="InterPro" id="IPR029052">
    <property type="entry name" value="Metallo-depent_PP-like"/>
</dbReference>
<dbReference type="Proteomes" id="UP000716004">
    <property type="component" value="Unassembled WGS sequence"/>
</dbReference>
<gene>
    <name evidence="1" type="ORF">J9259_09260</name>
</gene>
<evidence type="ECO:0000313" key="1">
    <source>
        <dbReference type="EMBL" id="MBX8632681.1"/>
    </source>
</evidence>
<sequence>MLVLGGDITGKMMVPLVRSSDGTYSSHFNGSDIKISTAQSKDEFIKNVKFNGFYPVEMSEEEYLKALNDKRYRDSVFENVMLDSVKSWVKLAEDRLQASKIQVYISSGNDDLLSMDGVLREAETEHVHFVEKQIAFIEDKYELLSWGDANKTPWNTPREFTEEELYEGLKNISGRLQSPSTSIFNVHVPPIGIGLDVCADLDETLKPIIHGGEIQMKSAGSTSVKTIMEEVQPMLGLHGHIHESPAIAKLGRTVCINPGSEYSQGVLRGALVTIEKEKLKHYILTKG</sequence>
<dbReference type="EMBL" id="JAGVSJ010000050">
    <property type="protein sequence ID" value="MBX8632681.1"/>
    <property type="molecule type" value="Genomic_DNA"/>
</dbReference>
<organism evidence="1 2">
    <name type="scientific">Candidatus Sysuiplasma superficiale</name>
    <dbReference type="NCBI Taxonomy" id="2823368"/>
    <lineage>
        <taxon>Archaea</taxon>
        <taxon>Methanobacteriati</taxon>
        <taxon>Thermoplasmatota</taxon>
        <taxon>Thermoplasmata</taxon>
        <taxon>Candidatus Sysuiplasmatales</taxon>
        <taxon>Candidatus Sysuiplasmataceae</taxon>
        <taxon>Candidatus Sysuiplasma</taxon>
    </lineage>
</organism>
<dbReference type="Gene3D" id="3.60.21.10">
    <property type="match status" value="1"/>
</dbReference>
<reference evidence="1" key="1">
    <citation type="submission" date="2021-04" db="EMBL/GenBank/DDBJ databases">
        <title>Genomic insights into ecological role and evolution of a novel Thermoplasmata order Candidatus Sysuiplasmatales.</title>
        <authorList>
            <person name="Yuan Y."/>
        </authorList>
    </citation>
    <scope>NUCLEOTIDE SEQUENCE</scope>
    <source>
        <strain evidence="1">YP2-bin.285</strain>
    </source>
</reference>
<proteinExistence type="predicted"/>
<dbReference type="SUPFAM" id="SSF56300">
    <property type="entry name" value="Metallo-dependent phosphatases"/>
    <property type="match status" value="1"/>
</dbReference>
<dbReference type="PANTHER" id="PTHR37523:SF1">
    <property type="entry name" value="CALCINEURIN-LIKE PHOSPHOESTERASE DOMAIN-CONTAINING PROTEIN"/>
    <property type="match status" value="1"/>
</dbReference>